<dbReference type="AlphaFoldDB" id="A0A0A8L8D7"/>
<dbReference type="PANTHER" id="PTHR45672:SF3">
    <property type="entry name" value="THIOREDOXIN DOMAIN-CONTAINING PROTEIN 5"/>
    <property type="match status" value="1"/>
</dbReference>
<dbReference type="GO" id="GO:0003756">
    <property type="term" value="F:protein disulfide isomerase activity"/>
    <property type="evidence" value="ECO:0007669"/>
    <property type="project" value="TreeGrafter"/>
</dbReference>
<feature type="domain" description="Thioredoxin" evidence="4">
    <location>
        <begin position="2"/>
        <end position="176"/>
    </location>
</feature>
<evidence type="ECO:0000256" key="1">
    <source>
        <dbReference type="ARBA" id="ARBA00006347"/>
    </source>
</evidence>
<gene>
    <name evidence="5" type="ORF">KLDO_g2723</name>
</gene>
<accession>A0A0A8L8D7</accession>
<organism evidence="5 6">
    <name type="scientific">Kluyveromyces dobzhanskii CBS 2104</name>
    <dbReference type="NCBI Taxonomy" id="1427455"/>
    <lineage>
        <taxon>Eukaryota</taxon>
        <taxon>Fungi</taxon>
        <taxon>Dikarya</taxon>
        <taxon>Ascomycota</taxon>
        <taxon>Saccharomycotina</taxon>
        <taxon>Saccharomycetes</taxon>
        <taxon>Saccharomycetales</taxon>
        <taxon>Saccharomycetaceae</taxon>
        <taxon>Kluyveromyces</taxon>
    </lineage>
</organism>
<dbReference type="Gene3D" id="3.40.30.10">
    <property type="entry name" value="Glutaredoxin"/>
    <property type="match status" value="1"/>
</dbReference>
<dbReference type="CDD" id="cd02961">
    <property type="entry name" value="PDI_a_family"/>
    <property type="match status" value="1"/>
</dbReference>
<proteinExistence type="inferred from homology"/>
<feature type="chain" id="PRO_5002038798" evidence="3">
    <location>
        <begin position="17"/>
        <end position="260"/>
    </location>
</feature>
<evidence type="ECO:0000313" key="6">
    <source>
        <dbReference type="Proteomes" id="UP000031516"/>
    </source>
</evidence>
<evidence type="ECO:0000256" key="3">
    <source>
        <dbReference type="SAM" id="SignalP"/>
    </source>
</evidence>
<dbReference type="EMBL" id="CCBQ010000037">
    <property type="protein sequence ID" value="CDO94459.1"/>
    <property type="molecule type" value="Genomic_DNA"/>
</dbReference>
<dbReference type="GO" id="GO:0006457">
    <property type="term" value="P:protein folding"/>
    <property type="evidence" value="ECO:0007669"/>
    <property type="project" value="TreeGrafter"/>
</dbReference>
<dbReference type="PROSITE" id="PS51352">
    <property type="entry name" value="THIOREDOXIN_2"/>
    <property type="match status" value="1"/>
</dbReference>
<reference evidence="5 6" key="1">
    <citation type="submission" date="2014-03" db="EMBL/GenBank/DDBJ databases">
        <title>The genome of Kluyveromyces dobzhanskii.</title>
        <authorList>
            <person name="Nystedt B."/>
            <person name="Astrom S."/>
        </authorList>
    </citation>
    <scope>NUCLEOTIDE SEQUENCE [LARGE SCALE GENOMIC DNA]</scope>
    <source>
        <strain evidence="5 6">CBS 2104</strain>
    </source>
</reference>
<comment type="similarity">
    <text evidence="1">Belongs to the protein disulfide isomerase family.</text>
</comment>
<sequence length="260" mass="29756">MRLIACLALFATLCRASVEIITSLDQFYGTVNNFNATNPRYTVVKYFTNWCSHCKKLKPVFEELSNDPVLSEIEIIDPAVTSGIEFSFFEVDCELFGNMLCKRLSGFPAVEVIKPLRSELNVANLEDPRGWIDRLLDTITRAGYDSTWTLDVDRVVTFSGRRNLDVFERFIEAVVVSDQWDHVLELITNDKCSVDDGLCKSGREYFLKMKDEANFEGKIADLEHEIKTLEKVPESLMLEYMILNKLLELGSEQPLENDEL</sequence>
<protein>
    <submittedName>
        <fullName evidence="5">WGS project CCBQ000000000 data, contig 00106</fullName>
    </submittedName>
</protein>
<dbReference type="InterPro" id="IPR036249">
    <property type="entry name" value="Thioredoxin-like_sf"/>
</dbReference>
<dbReference type="OrthoDB" id="10264505at2759"/>
<dbReference type="Pfam" id="PF00085">
    <property type="entry name" value="Thioredoxin"/>
    <property type="match status" value="1"/>
</dbReference>
<evidence type="ECO:0000313" key="5">
    <source>
        <dbReference type="EMBL" id="CDO94459.1"/>
    </source>
</evidence>
<dbReference type="SUPFAM" id="SSF52833">
    <property type="entry name" value="Thioredoxin-like"/>
    <property type="match status" value="1"/>
</dbReference>
<comment type="caution">
    <text evidence="5">The sequence shown here is derived from an EMBL/GenBank/DDBJ whole genome shotgun (WGS) entry which is preliminary data.</text>
</comment>
<evidence type="ECO:0000259" key="4">
    <source>
        <dbReference type="PROSITE" id="PS51352"/>
    </source>
</evidence>
<dbReference type="Proteomes" id="UP000031516">
    <property type="component" value="Unassembled WGS sequence"/>
</dbReference>
<name>A0A0A8L8D7_9SACH</name>
<evidence type="ECO:0000256" key="2">
    <source>
        <dbReference type="ARBA" id="ARBA00022729"/>
    </source>
</evidence>
<dbReference type="GO" id="GO:0005783">
    <property type="term" value="C:endoplasmic reticulum"/>
    <property type="evidence" value="ECO:0007669"/>
    <property type="project" value="TreeGrafter"/>
</dbReference>
<feature type="signal peptide" evidence="3">
    <location>
        <begin position="1"/>
        <end position="16"/>
    </location>
</feature>
<dbReference type="PANTHER" id="PTHR45672">
    <property type="entry name" value="PROTEIN DISULFIDE-ISOMERASE C17H9.14C-RELATED"/>
    <property type="match status" value="1"/>
</dbReference>
<dbReference type="InterPro" id="IPR051063">
    <property type="entry name" value="PDI"/>
</dbReference>
<keyword evidence="2 3" id="KW-0732">Signal</keyword>
<dbReference type="InterPro" id="IPR013766">
    <property type="entry name" value="Thioredoxin_domain"/>
</dbReference>
<keyword evidence="6" id="KW-1185">Reference proteome</keyword>